<evidence type="ECO:0008006" key="4">
    <source>
        <dbReference type="Google" id="ProtNLM"/>
    </source>
</evidence>
<dbReference type="OrthoDB" id="9006353at2"/>
<dbReference type="AlphaFoldDB" id="A0A2N7VW04"/>
<keyword evidence="3" id="KW-1185">Reference proteome</keyword>
<dbReference type="EMBL" id="PNYA01000006">
    <property type="protein sequence ID" value="PMS21319.1"/>
    <property type="molecule type" value="Genomic_DNA"/>
</dbReference>
<proteinExistence type="predicted"/>
<evidence type="ECO:0000256" key="1">
    <source>
        <dbReference type="SAM" id="SignalP"/>
    </source>
</evidence>
<accession>A0A2N7VW04</accession>
<name>A0A2N7VW04_9BURK</name>
<evidence type="ECO:0000313" key="3">
    <source>
        <dbReference type="Proteomes" id="UP000235616"/>
    </source>
</evidence>
<evidence type="ECO:0000313" key="2">
    <source>
        <dbReference type="EMBL" id="PMS21319.1"/>
    </source>
</evidence>
<reference evidence="2 3" key="1">
    <citation type="submission" date="2018-01" db="EMBL/GenBank/DDBJ databases">
        <title>Whole genome analyses suggest that Burkholderia sensu lato contains two further novel genera in the rhizoxinica-symbiotica group Mycetohabitans gen. nov., and Trinickia gen. nov.: implications for the evolution of diazotrophy and nodulation in the Burkholderiaceae.</title>
        <authorList>
            <person name="Estrada-de los Santos P."/>
            <person name="Palmer M."/>
            <person name="Chavez-Ramirez B."/>
            <person name="Beukes C."/>
            <person name="Steenkamp E.T."/>
            <person name="Hirsch A.M."/>
            <person name="Manyaka P."/>
            <person name="Maluk M."/>
            <person name="Lafos M."/>
            <person name="Crook M."/>
            <person name="Gross E."/>
            <person name="Simon M.F."/>
            <person name="Bueno dos Reis Junior F."/>
            <person name="Poole P.S."/>
            <person name="Venter S.N."/>
            <person name="James E.K."/>
        </authorList>
    </citation>
    <scope>NUCLEOTIDE SEQUENCE [LARGE SCALE GENOMIC DNA]</scope>
    <source>
        <strain evidence="2 3">GIMN1.004</strain>
    </source>
</reference>
<comment type="caution">
    <text evidence="2">The sequence shown here is derived from an EMBL/GenBank/DDBJ whole genome shotgun (WGS) entry which is preliminary data.</text>
</comment>
<dbReference type="Proteomes" id="UP000235616">
    <property type="component" value="Unassembled WGS sequence"/>
</dbReference>
<keyword evidence="1" id="KW-0732">Signal</keyword>
<gene>
    <name evidence="2" type="ORF">C0Z18_08210</name>
</gene>
<feature type="chain" id="PRO_5014925164" description="Lipoprotein" evidence="1">
    <location>
        <begin position="23"/>
        <end position="125"/>
    </location>
</feature>
<protein>
    <recommendedName>
        <fullName evidence="4">Lipoprotein</fullName>
    </recommendedName>
</protein>
<dbReference type="PROSITE" id="PS51257">
    <property type="entry name" value="PROKAR_LIPOPROTEIN"/>
    <property type="match status" value="1"/>
</dbReference>
<sequence length="125" mass="13095">MRGWMTAAVCAGAVWLTGCGCAGVLPSGASFATLRAGCGADAAGTDYGADAQSVYSTLFDAYVAYRHRRLSQADYCAFESDIASHYRGRAAGGPDAQAAWAGYFNAQRVKAIDWRAQVDPTLRGG</sequence>
<organism evidence="2 3">
    <name type="scientific">Trinickia dabaoshanensis</name>
    <dbReference type="NCBI Taxonomy" id="564714"/>
    <lineage>
        <taxon>Bacteria</taxon>
        <taxon>Pseudomonadati</taxon>
        <taxon>Pseudomonadota</taxon>
        <taxon>Betaproteobacteria</taxon>
        <taxon>Burkholderiales</taxon>
        <taxon>Burkholderiaceae</taxon>
        <taxon>Trinickia</taxon>
    </lineage>
</organism>
<feature type="signal peptide" evidence="1">
    <location>
        <begin position="1"/>
        <end position="22"/>
    </location>
</feature>
<dbReference type="RefSeq" id="WP_102645058.1">
    <property type="nucleotide sequence ID" value="NZ_PNYA01000006.1"/>
</dbReference>